<dbReference type="KEGG" id="fgl:EM308_13125"/>
<keyword evidence="1" id="KW-0732">Signal</keyword>
<dbReference type="RefSeq" id="WP_035633988.1">
    <property type="nucleotide sequence ID" value="NZ_CP017479.1"/>
</dbReference>
<proteinExistence type="predicted"/>
<dbReference type="EMBL" id="CP017479">
    <property type="protein sequence ID" value="AOW10368.1"/>
    <property type="molecule type" value="Genomic_DNA"/>
</dbReference>
<dbReference type="InterPro" id="IPR019861">
    <property type="entry name" value="PorP/SprF_Bacteroidetes"/>
</dbReference>
<dbReference type="Pfam" id="PF11751">
    <property type="entry name" value="PorP_SprF"/>
    <property type="match status" value="1"/>
</dbReference>
<dbReference type="AlphaFoldDB" id="A0AAC9I796"/>
<gene>
    <name evidence="2" type="ORF">EM308_13125</name>
</gene>
<evidence type="ECO:0000313" key="3">
    <source>
        <dbReference type="Proteomes" id="UP000175968"/>
    </source>
</evidence>
<name>A0AAC9I796_9FLAO</name>
<reference evidence="2 3" key="1">
    <citation type="submission" date="2016-10" db="EMBL/GenBank/DDBJ databases">
        <title>Flavobacterium gilvum sp. nov., isolated from stream water.</title>
        <authorList>
            <person name="Shin S.-K."/>
            <person name="Cho Y.-J."/>
            <person name="Yi H."/>
        </authorList>
    </citation>
    <scope>NUCLEOTIDE SEQUENCE [LARGE SCALE GENOMIC DNA]</scope>
    <source>
        <strain evidence="2 3">EM1308</strain>
    </source>
</reference>
<keyword evidence="3" id="KW-1185">Reference proteome</keyword>
<evidence type="ECO:0008006" key="4">
    <source>
        <dbReference type="Google" id="ProtNLM"/>
    </source>
</evidence>
<accession>A0AAC9I796</accession>
<feature type="signal peptide" evidence="1">
    <location>
        <begin position="1"/>
        <end position="19"/>
    </location>
</feature>
<protein>
    <recommendedName>
        <fullName evidence="4">Type IX secretion system membrane protein, PorP/SprF family</fullName>
    </recommendedName>
</protein>
<dbReference type="NCBIfam" id="TIGR03519">
    <property type="entry name" value="T9SS_PorP_fam"/>
    <property type="match status" value="1"/>
</dbReference>
<evidence type="ECO:0000256" key="1">
    <source>
        <dbReference type="SAM" id="SignalP"/>
    </source>
</evidence>
<organism evidence="2 3">
    <name type="scientific">Flavobacterium gilvum</name>
    <dbReference type="NCBI Taxonomy" id="1492737"/>
    <lineage>
        <taxon>Bacteria</taxon>
        <taxon>Pseudomonadati</taxon>
        <taxon>Bacteroidota</taxon>
        <taxon>Flavobacteriia</taxon>
        <taxon>Flavobacteriales</taxon>
        <taxon>Flavobacteriaceae</taxon>
        <taxon>Flavobacterium</taxon>
    </lineage>
</organism>
<feature type="chain" id="PRO_5041973368" description="Type IX secretion system membrane protein, PorP/SprF family" evidence="1">
    <location>
        <begin position="20"/>
        <end position="309"/>
    </location>
</feature>
<evidence type="ECO:0000313" key="2">
    <source>
        <dbReference type="EMBL" id="AOW10368.1"/>
    </source>
</evidence>
<dbReference type="Proteomes" id="UP000175968">
    <property type="component" value="Chromosome"/>
</dbReference>
<sequence>MKKKIIILILIVVTGVSNAQQDAQYTQYMYNTIVVNPAYAGSRETLSLFALHRNQWVGLDGAPVTNNFSVHSPINNTNVGLGLSIVNDKIGPSDENNISADFSYSINTSYRYKISFGVKASANLLNVDFTKLNYYDQNDYVFDTNIDNKFSPNIGAGVYFHSDNTYIGLSAPYLLETIHFDRYADTGGNSHVAKEKIHYYLISGHVFDLSSSVKFKPSLLTKMVEGAPLQVDLSGNFMINEKFVAGLAYRWSAAFSGMVGFQVNNSWFIGYGYDLENTTLANYNYGSHEIFLRYELFKKIDRIISPRFF</sequence>